<evidence type="ECO:0000313" key="3">
    <source>
        <dbReference type="Proteomes" id="UP000001876"/>
    </source>
</evidence>
<protein>
    <submittedName>
        <fullName evidence="2">Predicted protein</fullName>
    </submittedName>
</protein>
<keyword evidence="1" id="KW-1133">Transmembrane helix</keyword>
<gene>
    <name evidence="2" type="ORF">MICPUCDRAFT_58973</name>
</gene>
<evidence type="ECO:0000256" key="1">
    <source>
        <dbReference type="SAM" id="Phobius"/>
    </source>
</evidence>
<accession>C1MUX8</accession>
<sequence length="108" mass="11155">MTREDARASASTSDAKLPLLLAGVACALGTYAAWRAKATNAFKASYALAWLTLGPAAILYAQPDRDELEKTLRAKNAGGVVSAEAREAQMRAMRGVAAGGEGARGGET</sequence>
<reference evidence="2 3" key="1">
    <citation type="journal article" date="2009" name="Science">
        <title>Green evolution and dynamic adaptations revealed by genomes of the marine picoeukaryotes Micromonas.</title>
        <authorList>
            <person name="Worden A.Z."/>
            <person name="Lee J.H."/>
            <person name="Mock T."/>
            <person name="Rouze P."/>
            <person name="Simmons M.P."/>
            <person name="Aerts A.L."/>
            <person name="Allen A.E."/>
            <person name="Cuvelier M.L."/>
            <person name="Derelle E."/>
            <person name="Everett M.V."/>
            <person name="Foulon E."/>
            <person name="Grimwood J."/>
            <person name="Gundlach H."/>
            <person name="Henrissat B."/>
            <person name="Napoli C."/>
            <person name="McDonald S.M."/>
            <person name="Parker M.S."/>
            <person name="Rombauts S."/>
            <person name="Salamov A."/>
            <person name="Von Dassow P."/>
            <person name="Badger J.H."/>
            <person name="Coutinho P.M."/>
            <person name="Demir E."/>
            <person name="Dubchak I."/>
            <person name="Gentemann C."/>
            <person name="Eikrem W."/>
            <person name="Gready J.E."/>
            <person name="John U."/>
            <person name="Lanier W."/>
            <person name="Lindquist E.A."/>
            <person name="Lucas S."/>
            <person name="Mayer K.F."/>
            <person name="Moreau H."/>
            <person name="Not F."/>
            <person name="Otillar R."/>
            <person name="Panaud O."/>
            <person name="Pangilinan J."/>
            <person name="Paulsen I."/>
            <person name="Piegu B."/>
            <person name="Poliakov A."/>
            <person name="Robbens S."/>
            <person name="Schmutz J."/>
            <person name="Toulza E."/>
            <person name="Wyss T."/>
            <person name="Zelensky A."/>
            <person name="Zhou K."/>
            <person name="Armbrust E.V."/>
            <person name="Bhattacharya D."/>
            <person name="Goodenough U.W."/>
            <person name="Van de Peer Y."/>
            <person name="Grigoriev I.V."/>
        </authorList>
    </citation>
    <scope>NUCLEOTIDE SEQUENCE [LARGE SCALE GENOMIC DNA]</scope>
    <source>
        <strain evidence="2 3">CCMP1545</strain>
    </source>
</reference>
<proteinExistence type="predicted"/>
<keyword evidence="1" id="KW-0472">Membrane</keyword>
<evidence type="ECO:0000313" key="2">
    <source>
        <dbReference type="EMBL" id="EEH56401.1"/>
    </source>
</evidence>
<dbReference type="RefSeq" id="XP_003059269.1">
    <property type="nucleotide sequence ID" value="XM_003059223.1"/>
</dbReference>
<dbReference type="EMBL" id="GG663740">
    <property type="protein sequence ID" value="EEH56401.1"/>
    <property type="molecule type" value="Genomic_DNA"/>
</dbReference>
<organism evidence="3">
    <name type="scientific">Micromonas pusilla (strain CCMP1545)</name>
    <name type="common">Picoplanktonic green alga</name>
    <dbReference type="NCBI Taxonomy" id="564608"/>
    <lineage>
        <taxon>Eukaryota</taxon>
        <taxon>Viridiplantae</taxon>
        <taxon>Chlorophyta</taxon>
        <taxon>Mamiellophyceae</taxon>
        <taxon>Mamiellales</taxon>
        <taxon>Mamiellaceae</taxon>
        <taxon>Micromonas</taxon>
    </lineage>
</organism>
<dbReference type="KEGG" id="mpp:MICPUCDRAFT_58973"/>
<dbReference type="OMA" id="YKMILAG"/>
<keyword evidence="3" id="KW-1185">Reference proteome</keyword>
<dbReference type="AlphaFoldDB" id="C1MUX8"/>
<name>C1MUX8_MICPC</name>
<dbReference type="GeneID" id="9685018"/>
<feature type="transmembrane region" description="Helical" evidence="1">
    <location>
        <begin position="42"/>
        <end position="61"/>
    </location>
</feature>
<dbReference type="Proteomes" id="UP000001876">
    <property type="component" value="Unassembled WGS sequence"/>
</dbReference>
<keyword evidence="1" id="KW-0812">Transmembrane</keyword>